<proteinExistence type="predicted"/>
<dbReference type="SUPFAM" id="SSF56784">
    <property type="entry name" value="HAD-like"/>
    <property type="match status" value="1"/>
</dbReference>
<dbReference type="EMBL" id="FMHW01000002">
    <property type="protein sequence ID" value="SCL21587.1"/>
    <property type="molecule type" value="Genomic_DNA"/>
</dbReference>
<sequence length="125" mass="13062">MVSGWLPGSTLGATPTPTVLEACARATLDTHAPNRPLYPDVLDVLRRLRAARIRLVALSDATPQQTLMVGDLAAKDGGAAETGITTLILPRALAHPGRPRLGPLAQLVAAEEDQTIRAGSLEPAD</sequence>
<name>A0A1C6RWK5_9ACTN</name>
<evidence type="ECO:0000313" key="1">
    <source>
        <dbReference type="EMBL" id="SCL21587.1"/>
    </source>
</evidence>
<dbReference type="STRING" id="145854.GA0074692_1209"/>
<gene>
    <name evidence="1" type="ORF">GA0074692_1209</name>
</gene>
<accession>A0A1C6RWK5</accession>
<dbReference type="OrthoDB" id="3362560at2"/>
<dbReference type="RefSeq" id="WP_091640195.1">
    <property type="nucleotide sequence ID" value="NZ_FMHW01000002.1"/>
</dbReference>
<reference evidence="2" key="1">
    <citation type="submission" date="2016-06" db="EMBL/GenBank/DDBJ databases">
        <authorList>
            <person name="Varghese N."/>
            <person name="Submissions Spin"/>
        </authorList>
    </citation>
    <scope>NUCLEOTIDE SEQUENCE [LARGE SCALE GENOMIC DNA]</scope>
    <source>
        <strain evidence="2">DSM 43817</strain>
    </source>
</reference>
<dbReference type="AlphaFoldDB" id="A0A1C6RWK5"/>
<dbReference type="InterPro" id="IPR036412">
    <property type="entry name" value="HAD-like_sf"/>
</dbReference>
<keyword evidence="1" id="KW-0378">Hydrolase</keyword>
<keyword evidence="2" id="KW-1185">Reference proteome</keyword>
<protein>
    <submittedName>
        <fullName evidence="1">Haloacid dehalogenase-like hydrolase</fullName>
    </submittedName>
</protein>
<evidence type="ECO:0000313" key="2">
    <source>
        <dbReference type="Proteomes" id="UP000198959"/>
    </source>
</evidence>
<organism evidence="1 2">
    <name type="scientific">Micromonospora pallida</name>
    <dbReference type="NCBI Taxonomy" id="145854"/>
    <lineage>
        <taxon>Bacteria</taxon>
        <taxon>Bacillati</taxon>
        <taxon>Actinomycetota</taxon>
        <taxon>Actinomycetes</taxon>
        <taxon>Micromonosporales</taxon>
        <taxon>Micromonosporaceae</taxon>
        <taxon>Micromonospora</taxon>
    </lineage>
</organism>
<dbReference type="Proteomes" id="UP000198959">
    <property type="component" value="Unassembled WGS sequence"/>
</dbReference>
<dbReference type="GO" id="GO:0016787">
    <property type="term" value="F:hydrolase activity"/>
    <property type="evidence" value="ECO:0007669"/>
    <property type="project" value="UniProtKB-KW"/>
</dbReference>